<dbReference type="RefSeq" id="WP_136455125.1">
    <property type="nucleotide sequence ID" value="NZ_SSWH01000010.1"/>
</dbReference>
<evidence type="ECO:0000313" key="1">
    <source>
        <dbReference type="EMBL" id="THJ65658.1"/>
    </source>
</evidence>
<accession>A0A4S5E2N3</accession>
<dbReference type="SUPFAM" id="SSF109604">
    <property type="entry name" value="HD-domain/PDEase-like"/>
    <property type="match status" value="1"/>
</dbReference>
<sequence>MKDIATPANIIAATAHDEQTDKAGAPYITHPARVAAAARHAAPAHLAEQAEAVGWLHDVVEDASVTIEQLRALGFPEPVLAGVDAMTKRHSETVEEYFTRVRANALACIVKKADLDDNTNPERLGQLDAPTRARLATKYQRARTLLALDGADQ</sequence>
<protein>
    <submittedName>
        <fullName evidence="1">HD domain-containing protein</fullName>
    </submittedName>
</protein>
<name>A0A4S5E2N3_9MICC</name>
<gene>
    <name evidence="1" type="ORF">E8P82_11865</name>
</gene>
<dbReference type="Gene3D" id="1.10.3210.10">
    <property type="entry name" value="Hypothetical protein af1432"/>
    <property type="match status" value="1"/>
</dbReference>
<comment type="caution">
    <text evidence="1">The sequence shown here is derived from an EMBL/GenBank/DDBJ whole genome shotgun (WGS) entry which is preliminary data.</text>
</comment>
<evidence type="ECO:0000313" key="2">
    <source>
        <dbReference type="Proteomes" id="UP000305233"/>
    </source>
</evidence>
<dbReference type="Proteomes" id="UP000305233">
    <property type="component" value="Unassembled WGS sequence"/>
</dbReference>
<dbReference type="AlphaFoldDB" id="A0A4S5E2N3"/>
<keyword evidence="2" id="KW-1185">Reference proteome</keyword>
<reference evidence="1 2" key="1">
    <citation type="submission" date="2019-04" db="EMBL/GenBank/DDBJ databases">
        <authorList>
            <person name="Liu Q."/>
            <person name="Xin Y.-H."/>
        </authorList>
    </citation>
    <scope>NUCLEOTIDE SEQUENCE [LARGE SCALE GENOMIC DNA]</scope>
    <source>
        <strain evidence="1 2">AM23</strain>
    </source>
</reference>
<organism evidence="1 2">
    <name type="scientific">Arthrobacter echini</name>
    <dbReference type="NCBI Taxonomy" id="1529066"/>
    <lineage>
        <taxon>Bacteria</taxon>
        <taxon>Bacillati</taxon>
        <taxon>Actinomycetota</taxon>
        <taxon>Actinomycetes</taxon>
        <taxon>Micrococcales</taxon>
        <taxon>Micrococcaceae</taxon>
        <taxon>Arthrobacter</taxon>
    </lineage>
</organism>
<dbReference type="OrthoDB" id="9802385at2"/>
<proteinExistence type="predicted"/>
<dbReference type="EMBL" id="SSWH01000010">
    <property type="protein sequence ID" value="THJ65658.1"/>
    <property type="molecule type" value="Genomic_DNA"/>
</dbReference>